<comment type="similarity">
    <text evidence="1">Belongs to the DprA/Smf family.</text>
</comment>
<comment type="caution">
    <text evidence="4">The sequence shown here is derived from an EMBL/GenBank/DDBJ whole genome shotgun (WGS) entry which is preliminary data.</text>
</comment>
<dbReference type="Pfam" id="PF17782">
    <property type="entry name" value="WHD_DprA"/>
    <property type="match status" value="1"/>
</dbReference>
<organism evidence="4 5">
    <name type="scientific">Candidatus Gallipaludibacter merdavium</name>
    <dbReference type="NCBI Taxonomy" id="2840839"/>
    <lineage>
        <taxon>Bacteria</taxon>
        <taxon>Pseudomonadati</taxon>
        <taxon>Bacteroidota</taxon>
        <taxon>Bacteroidia</taxon>
        <taxon>Bacteroidales</taxon>
        <taxon>Candidatus Gallipaludibacter</taxon>
    </lineage>
</organism>
<sequence>MNPQLRYQIALNYIEHIGPVRAKQLLSYFGSAEAIFKESTQSLAKLPSIGPERAAAIKKKEVLERADQEITFIEKKNIKTYFFTDASYPYRLKECADAPLMLYGSGNLHLDAGHFIAIVGTRKPTDRGKANTERLIKELGERMNNITIISGLAYGIDICAHRAALESGIPTIGIPAHGLDTIYPSTHRNTAAQMLERGGILTEFCTRTIPDAGNFVRRNRIIAGLSDAVIVVESKEKGGSLITANYANGYNRDVFAFPGRPEDKESAGCNQLIKRNIAALIENADDLIQYMNWDLITQSKKPIQTQLFEELTDMERRILEQLRSHSDGLHINELALSMQVPFSNISAELVTMEFKGLVRALPGSIYRAV</sequence>
<dbReference type="SUPFAM" id="SSF47781">
    <property type="entry name" value="RuvA domain 2-like"/>
    <property type="match status" value="1"/>
</dbReference>
<dbReference type="Pfam" id="PF14520">
    <property type="entry name" value="HHH_5"/>
    <property type="match status" value="1"/>
</dbReference>
<reference evidence="4" key="2">
    <citation type="journal article" date="2021" name="PeerJ">
        <title>Extensive microbial diversity within the chicken gut microbiome revealed by metagenomics and culture.</title>
        <authorList>
            <person name="Gilroy R."/>
            <person name="Ravi A."/>
            <person name="Getino M."/>
            <person name="Pursley I."/>
            <person name="Horton D.L."/>
            <person name="Alikhan N.F."/>
            <person name="Baker D."/>
            <person name="Gharbi K."/>
            <person name="Hall N."/>
            <person name="Watson M."/>
            <person name="Adriaenssens E.M."/>
            <person name="Foster-Nyarko E."/>
            <person name="Jarju S."/>
            <person name="Secka A."/>
            <person name="Antonio M."/>
            <person name="Oren A."/>
            <person name="Chaudhuri R.R."/>
            <person name="La Ragione R."/>
            <person name="Hildebrand F."/>
            <person name="Pallen M.J."/>
        </authorList>
    </citation>
    <scope>NUCLEOTIDE SEQUENCE</scope>
    <source>
        <strain evidence="4">G3-3990</strain>
    </source>
</reference>
<reference evidence="4" key="1">
    <citation type="submission" date="2020-10" db="EMBL/GenBank/DDBJ databases">
        <authorList>
            <person name="Gilroy R."/>
        </authorList>
    </citation>
    <scope>NUCLEOTIDE SEQUENCE</scope>
    <source>
        <strain evidence="4">G3-3990</strain>
    </source>
</reference>
<evidence type="ECO:0000256" key="1">
    <source>
        <dbReference type="ARBA" id="ARBA00006525"/>
    </source>
</evidence>
<evidence type="ECO:0000313" key="4">
    <source>
        <dbReference type="EMBL" id="MBO8459158.1"/>
    </source>
</evidence>
<dbReference type="GO" id="GO:0009294">
    <property type="term" value="P:DNA-mediated transformation"/>
    <property type="evidence" value="ECO:0007669"/>
    <property type="project" value="InterPro"/>
</dbReference>
<dbReference type="InterPro" id="IPR041614">
    <property type="entry name" value="DprA_WH"/>
</dbReference>
<accession>A0A9D9HSR0</accession>
<evidence type="ECO:0000313" key="5">
    <source>
        <dbReference type="Proteomes" id="UP000823641"/>
    </source>
</evidence>
<dbReference type="InterPro" id="IPR036388">
    <property type="entry name" value="WH-like_DNA-bd_sf"/>
</dbReference>
<dbReference type="EMBL" id="JADIMG010000026">
    <property type="protein sequence ID" value="MBO8459158.1"/>
    <property type="molecule type" value="Genomic_DNA"/>
</dbReference>
<dbReference type="SUPFAM" id="SSF46785">
    <property type="entry name" value="Winged helix' DNA-binding domain"/>
    <property type="match status" value="1"/>
</dbReference>
<dbReference type="InterPro" id="IPR057666">
    <property type="entry name" value="DrpA_SLOG"/>
</dbReference>
<gene>
    <name evidence="4" type="primary">dprA</name>
    <name evidence="4" type="ORF">IAA73_02340</name>
</gene>
<name>A0A9D9HSR0_9BACT</name>
<feature type="domain" description="DprA winged helix" evidence="3">
    <location>
        <begin position="309"/>
        <end position="363"/>
    </location>
</feature>
<dbReference type="PANTHER" id="PTHR43022">
    <property type="entry name" value="PROTEIN SMF"/>
    <property type="match status" value="1"/>
</dbReference>
<dbReference type="InterPro" id="IPR003488">
    <property type="entry name" value="DprA"/>
</dbReference>
<protein>
    <submittedName>
        <fullName evidence="4">DNA-protecting protein DprA</fullName>
    </submittedName>
</protein>
<evidence type="ECO:0000259" key="3">
    <source>
        <dbReference type="Pfam" id="PF17782"/>
    </source>
</evidence>
<dbReference type="InterPro" id="IPR010994">
    <property type="entry name" value="RuvA_2-like"/>
</dbReference>
<dbReference type="NCBIfam" id="TIGR00732">
    <property type="entry name" value="dprA"/>
    <property type="match status" value="1"/>
</dbReference>
<dbReference type="Gene3D" id="1.10.10.10">
    <property type="entry name" value="Winged helix-like DNA-binding domain superfamily/Winged helix DNA-binding domain"/>
    <property type="match status" value="1"/>
</dbReference>
<dbReference type="Pfam" id="PF02481">
    <property type="entry name" value="DNA_processg_A"/>
    <property type="match status" value="1"/>
</dbReference>
<dbReference type="PANTHER" id="PTHR43022:SF1">
    <property type="entry name" value="PROTEIN SMF"/>
    <property type="match status" value="1"/>
</dbReference>
<dbReference type="Gene3D" id="3.40.50.450">
    <property type="match status" value="1"/>
</dbReference>
<dbReference type="AlphaFoldDB" id="A0A9D9HSR0"/>
<dbReference type="SUPFAM" id="SSF102405">
    <property type="entry name" value="MCP/YpsA-like"/>
    <property type="match status" value="1"/>
</dbReference>
<dbReference type="InterPro" id="IPR036390">
    <property type="entry name" value="WH_DNA-bd_sf"/>
</dbReference>
<dbReference type="Proteomes" id="UP000823641">
    <property type="component" value="Unassembled WGS sequence"/>
</dbReference>
<feature type="domain" description="Smf/DprA SLOG" evidence="2">
    <location>
        <begin position="81"/>
        <end position="291"/>
    </location>
</feature>
<proteinExistence type="inferred from homology"/>
<evidence type="ECO:0000259" key="2">
    <source>
        <dbReference type="Pfam" id="PF02481"/>
    </source>
</evidence>